<dbReference type="Ensembl" id="ENSOABT00000081896.1">
    <property type="protein sequence ID" value="ENSOABP00000072666.1"/>
    <property type="gene ID" value="ENSOABG00000038547.1"/>
</dbReference>
<dbReference type="PANTHER" id="PTHR11481">
    <property type="entry name" value="IMMUNOGLOBULIN FC RECEPTOR"/>
    <property type="match status" value="1"/>
</dbReference>
<dbReference type="PANTHER" id="PTHR11481:SF64">
    <property type="entry name" value="FC RECEPTOR-LIKE PROTEIN 4"/>
    <property type="match status" value="1"/>
</dbReference>
<evidence type="ECO:0000256" key="3">
    <source>
        <dbReference type="SAM" id="Phobius"/>
    </source>
</evidence>
<keyword evidence="1 4" id="KW-0732">Signal</keyword>
<gene>
    <name evidence="6" type="primary">LOC120434170</name>
</gene>
<reference evidence="6" key="2">
    <citation type="submission" date="2025-08" db="UniProtKB">
        <authorList>
            <consortium name="Ensembl"/>
        </authorList>
    </citation>
    <scope>IDENTIFICATION</scope>
</reference>
<dbReference type="AlphaFoldDB" id="A0AAZ1XWA2"/>
<evidence type="ECO:0000256" key="2">
    <source>
        <dbReference type="ARBA" id="ARBA00023157"/>
    </source>
</evidence>
<keyword evidence="3" id="KW-0812">Transmembrane</keyword>
<dbReference type="InterPro" id="IPR013783">
    <property type="entry name" value="Ig-like_fold"/>
</dbReference>
<accession>A0AAZ1XWA2</accession>
<reference evidence="7" key="1">
    <citation type="submission" date="2020-03" db="EMBL/GenBank/DDBJ databases">
        <title>Evolution of repeat sequences and sex chromosomes of tilapia species revealed by chromosome-level genomes.</title>
        <authorList>
            <person name="Xu L."/>
            <person name="Tao W."/>
            <person name="Wang D."/>
            <person name="Zhou Q."/>
        </authorList>
    </citation>
    <scope>NUCLEOTIDE SEQUENCE [LARGE SCALE GENOMIC DNA]</scope>
    <source>
        <strain evidence="7">Israel</strain>
    </source>
</reference>
<name>A0AAZ1XWA2_OREAU</name>
<evidence type="ECO:0000259" key="5">
    <source>
        <dbReference type="SMART" id="SM00409"/>
    </source>
</evidence>
<feature type="chain" id="PRO_5044348684" description="Immunoglobulin domain-containing protein" evidence="4">
    <location>
        <begin position="25"/>
        <end position="367"/>
    </location>
</feature>
<feature type="domain" description="Immunoglobulin" evidence="5">
    <location>
        <begin position="35"/>
        <end position="110"/>
    </location>
</feature>
<dbReference type="InterPro" id="IPR050488">
    <property type="entry name" value="Ig_Fc_receptor"/>
</dbReference>
<dbReference type="GO" id="GO:0006955">
    <property type="term" value="P:immune response"/>
    <property type="evidence" value="ECO:0007669"/>
    <property type="project" value="TreeGrafter"/>
</dbReference>
<dbReference type="GO" id="GO:0009897">
    <property type="term" value="C:external side of plasma membrane"/>
    <property type="evidence" value="ECO:0007669"/>
    <property type="project" value="TreeGrafter"/>
</dbReference>
<sequence>MEVIALCGRLWMLLLIAHVQKSYSEISYSPFSIIPSRLQLFEYESVSFTCEGFNISAGWKVRSTQQVLSKCFNSPVTKTCGIKYAFATDSGKYWCESGAERSNTVSITVSAGAVILESPVHPVMEGDAVILHCRNKTEKQDSNFTADFYKDSLPMGTSYDGKLEIQNASKSHEGFYKCKIHGVGKSPESWLAIRRKSNAEDVAGGAVTLKNSADSATEVLSVFPLSHKEISSSHIYYTLLWVVLAAVLALQFLVLGLLYWKMKLVLLQIKMNDQNKEQCGVAPNLKRDTETAADNFSLETNKVTNPQTQKDKGEPSCHTLHSTFIDNNTLQPLYDSVDSGECSFMVRTTLSDPPLTPQECQYSAIKW</sequence>
<keyword evidence="3" id="KW-1133">Transmembrane helix</keyword>
<keyword evidence="7" id="KW-1185">Reference proteome</keyword>
<dbReference type="SMART" id="SM00409">
    <property type="entry name" value="IG"/>
    <property type="match status" value="2"/>
</dbReference>
<dbReference type="GO" id="GO:0007166">
    <property type="term" value="P:cell surface receptor signaling pathway"/>
    <property type="evidence" value="ECO:0007669"/>
    <property type="project" value="TreeGrafter"/>
</dbReference>
<feature type="transmembrane region" description="Helical" evidence="3">
    <location>
        <begin position="235"/>
        <end position="260"/>
    </location>
</feature>
<feature type="domain" description="Immunoglobulin" evidence="5">
    <location>
        <begin position="118"/>
        <end position="194"/>
    </location>
</feature>
<dbReference type="InterPro" id="IPR003599">
    <property type="entry name" value="Ig_sub"/>
</dbReference>
<keyword evidence="2" id="KW-1015">Disulfide bond</keyword>
<evidence type="ECO:0000313" key="6">
    <source>
        <dbReference type="Ensembl" id="ENSOABP00000072666.1"/>
    </source>
</evidence>
<evidence type="ECO:0000313" key="7">
    <source>
        <dbReference type="Proteomes" id="UP000472276"/>
    </source>
</evidence>
<reference evidence="6" key="3">
    <citation type="submission" date="2025-09" db="UniProtKB">
        <authorList>
            <consortium name="Ensembl"/>
        </authorList>
    </citation>
    <scope>IDENTIFICATION</scope>
</reference>
<dbReference type="Proteomes" id="UP000472276">
    <property type="component" value="Unassembled WGS sequence"/>
</dbReference>
<evidence type="ECO:0000256" key="4">
    <source>
        <dbReference type="SAM" id="SignalP"/>
    </source>
</evidence>
<dbReference type="Gene3D" id="2.60.40.10">
    <property type="entry name" value="Immunoglobulins"/>
    <property type="match status" value="2"/>
</dbReference>
<evidence type="ECO:0000256" key="1">
    <source>
        <dbReference type="ARBA" id="ARBA00022729"/>
    </source>
</evidence>
<feature type="signal peptide" evidence="4">
    <location>
        <begin position="1"/>
        <end position="24"/>
    </location>
</feature>
<dbReference type="SUPFAM" id="SSF48726">
    <property type="entry name" value="Immunoglobulin"/>
    <property type="match status" value="1"/>
</dbReference>
<proteinExistence type="predicted"/>
<protein>
    <recommendedName>
        <fullName evidence="5">Immunoglobulin domain-containing protein</fullName>
    </recommendedName>
</protein>
<dbReference type="InterPro" id="IPR036179">
    <property type="entry name" value="Ig-like_dom_sf"/>
</dbReference>
<dbReference type="GO" id="GO:0004888">
    <property type="term" value="F:transmembrane signaling receptor activity"/>
    <property type="evidence" value="ECO:0007669"/>
    <property type="project" value="TreeGrafter"/>
</dbReference>
<organism evidence="6 7">
    <name type="scientific">Oreochromis aureus</name>
    <name type="common">Israeli tilapia</name>
    <name type="synonym">Chromis aureus</name>
    <dbReference type="NCBI Taxonomy" id="47969"/>
    <lineage>
        <taxon>Eukaryota</taxon>
        <taxon>Metazoa</taxon>
        <taxon>Chordata</taxon>
        <taxon>Craniata</taxon>
        <taxon>Vertebrata</taxon>
        <taxon>Euteleostomi</taxon>
        <taxon>Actinopterygii</taxon>
        <taxon>Neopterygii</taxon>
        <taxon>Teleostei</taxon>
        <taxon>Neoteleostei</taxon>
        <taxon>Acanthomorphata</taxon>
        <taxon>Ovalentaria</taxon>
        <taxon>Cichlomorphae</taxon>
        <taxon>Cichliformes</taxon>
        <taxon>Cichlidae</taxon>
        <taxon>African cichlids</taxon>
        <taxon>Pseudocrenilabrinae</taxon>
        <taxon>Oreochromini</taxon>
        <taxon>Oreochromis</taxon>
    </lineage>
</organism>
<keyword evidence="3" id="KW-0472">Membrane</keyword>